<evidence type="ECO:0000256" key="1">
    <source>
        <dbReference type="SAM" id="MobiDB-lite"/>
    </source>
</evidence>
<organism evidence="5 6">
    <name type="scientific">Sistotremastrum niveocremeum HHB9708</name>
    <dbReference type="NCBI Taxonomy" id="1314777"/>
    <lineage>
        <taxon>Eukaryota</taxon>
        <taxon>Fungi</taxon>
        <taxon>Dikarya</taxon>
        <taxon>Basidiomycota</taxon>
        <taxon>Agaricomycotina</taxon>
        <taxon>Agaricomycetes</taxon>
        <taxon>Sistotremastrales</taxon>
        <taxon>Sistotremastraceae</taxon>
        <taxon>Sertulicium</taxon>
        <taxon>Sertulicium niveocremeum</taxon>
    </lineage>
</organism>
<keyword evidence="2" id="KW-0472">Membrane</keyword>
<accession>A0A164PKH1</accession>
<dbReference type="Pfam" id="PF12104">
    <property type="entry name" value="Tcell_CD4_C"/>
    <property type="match status" value="1"/>
</dbReference>
<feature type="transmembrane region" description="Helical" evidence="2">
    <location>
        <begin position="189"/>
        <end position="215"/>
    </location>
</feature>
<dbReference type="Proteomes" id="UP000076722">
    <property type="component" value="Unassembled WGS sequence"/>
</dbReference>
<evidence type="ECO:0000313" key="6">
    <source>
        <dbReference type="Proteomes" id="UP000076722"/>
    </source>
</evidence>
<dbReference type="STRING" id="1314777.A0A164PKH1"/>
<dbReference type="InterPro" id="IPR021963">
    <property type="entry name" value="Tcell_CD4_Cterm"/>
</dbReference>
<feature type="chain" id="PRO_5007852333" description="T cell CD4 receptor C-terminal region domain-containing protein" evidence="3">
    <location>
        <begin position="23"/>
        <end position="251"/>
    </location>
</feature>
<feature type="region of interest" description="Disordered" evidence="1">
    <location>
        <begin position="154"/>
        <end position="189"/>
    </location>
</feature>
<dbReference type="OrthoDB" id="2576311at2759"/>
<name>A0A164PKH1_9AGAM</name>
<keyword evidence="2" id="KW-0812">Transmembrane</keyword>
<gene>
    <name evidence="5" type="ORF">SISNIDRAFT_459444</name>
</gene>
<evidence type="ECO:0000256" key="2">
    <source>
        <dbReference type="SAM" id="Phobius"/>
    </source>
</evidence>
<evidence type="ECO:0000259" key="4">
    <source>
        <dbReference type="Pfam" id="PF12104"/>
    </source>
</evidence>
<reference evidence="5 6" key="1">
    <citation type="journal article" date="2016" name="Mol. Biol. Evol.">
        <title>Comparative Genomics of Early-Diverging Mushroom-Forming Fungi Provides Insights into the Origins of Lignocellulose Decay Capabilities.</title>
        <authorList>
            <person name="Nagy L.G."/>
            <person name="Riley R."/>
            <person name="Tritt A."/>
            <person name="Adam C."/>
            <person name="Daum C."/>
            <person name="Floudas D."/>
            <person name="Sun H."/>
            <person name="Yadav J.S."/>
            <person name="Pangilinan J."/>
            <person name="Larsson K.H."/>
            <person name="Matsuura K."/>
            <person name="Barry K."/>
            <person name="Labutti K."/>
            <person name="Kuo R."/>
            <person name="Ohm R.A."/>
            <person name="Bhattacharya S.S."/>
            <person name="Shirouzu T."/>
            <person name="Yoshinaga Y."/>
            <person name="Martin F.M."/>
            <person name="Grigoriev I.V."/>
            <person name="Hibbett D.S."/>
        </authorList>
    </citation>
    <scope>NUCLEOTIDE SEQUENCE [LARGE SCALE GENOMIC DNA]</scope>
    <source>
        <strain evidence="5 6">HHB9708</strain>
    </source>
</reference>
<protein>
    <recommendedName>
        <fullName evidence="4">T cell CD4 receptor C-terminal region domain-containing protein</fullName>
    </recommendedName>
</protein>
<keyword evidence="3" id="KW-0732">Signal</keyword>
<dbReference type="AlphaFoldDB" id="A0A164PKH1"/>
<keyword evidence="6" id="KW-1185">Reference proteome</keyword>
<proteinExistence type="predicted"/>
<dbReference type="EMBL" id="KV419433">
    <property type="protein sequence ID" value="KZS88819.1"/>
    <property type="molecule type" value="Genomic_DNA"/>
</dbReference>
<evidence type="ECO:0000256" key="3">
    <source>
        <dbReference type="SAM" id="SignalP"/>
    </source>
</evidence>
<evidence type="ECO:0000313" key="5">
    <source>
        <dbReference type="EMBL" id="KZS88819.1"/>
    </source>
</evidence>
<feature type="domain" description="T cell CD4 receptor C-terminal region" evidence="4">
    <location>
        <begin position="198"/>
        <end position="232"/>
    </location>
</feature>
<feature type="signal peptide" evidence="3">
    <location>
        <begin position="1"/>
        <end position="22"/>
    </location>
</feature>
<keyword evidence="2" id="KW-1133">Transmembrane helix</keyword>
<sequence length="251" mass="26831">MQPLRFSCLLAAVLTVNQFAQNSGVLGASPPECFDFDYTWSWNSLQQTPCQVTADLAQACPGIAPFKLEPIGPGQSYTVQKYGASRCQCSTVFYCLISACALCQGSGRLVSTWQEYSFNCSLGSTSMSVFPEDIPYGTAVPQWAFQNVAGGSFSPTTAEGVGDRPESVNPRLSTPTTSPSPTKHHHSNVGAIAGGAAGGGVALLLAVGLLTCYCVKSRRRRRREEAQVRPHLPGTVRETVLTHGMETKDSM</sequence>
<dbReference type="Gene3D" id="1.20.5.900">
    <property type="entry name" value="transmembrane domain of human cd4"/>
    <property type="match status" value="1"/>
</dbReference>